<sequence length="395" mass="43842">MEFPFFRGNSLLPPAEYAVLRDANPVTRVRLRSGQEAYLVNRYDDLRKLLSDDRVSVDRRNSGFPVLSESHGVLRQRSLLHMDPPQHATIRRLLAGHFTVSRVAKLRPQMEAVITRRYQEMLAKDGDAEFVRDFALAVPSELICLSLGIPYDERHDFFEERTAITTSHSVAGEAVTSAEDELRDYVESVVRSRVGSTGDDVISKLVVAAGTAGVELDEVVSLVHLMLIAGHETSTNALALSQLLIFDHDELVAELSADPGLIPGAIEELLRYTSIVQYQVLRVAVDEIELGGTVIPEGSPLIAAVQSANHDPHQFADAGRFDIRRQNASSHVAFGYGIHQCLGQQFARGELRVAFEVMLNMPNRVRSVRPDEVVFKLDSFVFGPRELPVRAVPAR</sequence>
<dbReference type="Pfam" id="PF00067">
    <property type="entry name" value="p450"/>
    <property type="match status" value="1"/>
</dbReference>
<evidence type="ECO:0000256" key="1">
    <source>
        <dbReference type="ARBA" id="ARBA00010617"/>
    </source>
</evidence>
<proteinExistence type="inferred from homology"/>
<dbReference type="Gene3D" id="1.10.630.10">
    <property type="entry name" value="Cytochrome P450"/>
    <property type="match status" value="1"/>
</dbReference>
<dbReference type="InterPro" id="IPR001128">
    <property type="entry name" value="Cyt_P450"/>
</dbReference>
<dbReference type="InterPro" id="IPR002397">
    <property type="entry name" value="Cyt_P450_B"/>
</dbReference>
<dbReference type="PROSITE" id="PS00086">
    <property type="entry name" value="CYTOCHROME_P450"/>
    <property type="match status" value="1"/>
</dbReference>
<gene>
    <name evidence="3" type="ORF">WIS52_04575</name>
</gene>
<dbReference type="RefSeq" id="WP_349296833.1">
    <property type="nucleotide sequence ID" value="NZ_JBEDNQ010000002.1"/>
</dbReference>
<comment type="caution">
    <text evidence="3">The sequence shown here is derived from an EMBL/GenBank/DDBJ whole genome shotgun (WGS) entry which is preliminary data.</text>
</comment>
<dbReference type="InterPro" id="IPR036396">
    <property type="entry name" value="Cyt_P450_sf"/>
</dbReference>
<evidence type="ECO:0000313" key="3">
    <source>
        <dbReference type="EMBL" id="MEQ3549736.1"/>
    </source>
</evidence>
<keyword evidence="4" id="KW-1185">Reference proteome</keyword>
<dbReference type="InterPro" id="IPR017972">
    <property type="entry name" value="Cyt_P450_CS"/>
</dbReference>
<dbReference type="PANTHER" id="PTHR46696:SF1">
    <property type="entry name" value="CYTOCHROME P450 YJIB-RELATED"/>
    <property type="match status" value="1"/>
</dbReference>
<keyword evidence="2" id="KW-0560">Oxidoreductase</keyword>
<dbReference type="PRINTS" id="PR00385">
    <property type="entry name" value="P450"/>
</dbReference>
<dbReference type="CDD" id="cd11030">
    <property type="entry name" value="CYP105-like"/>
    <property type="match status" value="1"/>
</dbReference>
<evidence type="ECO:0000256" key="2">
    <source>
        <dbReference type="RuleBase" id="RU000461"/>
    </source>
</evidence>
<protein>
    <submittedName>
        <fullName evidence="3">Cytochrome P450</fullName>
    </submittedName>
</protein>
<keyword evidence="2" id="KW-0479">Metal-binding</keyword>
<keyword evidence="2" id="KW-0503">Monooxygenase</keyword>
<reference evidence="3 4" key="1">
    <citation type="submission" date="2024-03" db="EMBL/GenBank/DDBJ databases">
        <title>Draft genome sequence of Pseudonocardia nematodicida JCM 31783.</title>
        <authorList>
            <person name="Butdee W."/>
            <person name="Duangmal K."/>
        </authorList>
    </citation>
    <scope>NUCLEOTIDE SEQUENCE [LARGE SCALE GENOMIC DNA]</scope>
    <source>
        <strain evidence="3 4">JCM 31783</strain>
    </source>
</reference>
<comment type="similarity">
    <text evidence="1 2">Belongs to the cytochrome P450 family.</text>
</comment>
<dbReference type="PANTHER" id="PTHR46696">
    <property type="entry name" value="P450, PUTATIVE (EUROFUNG)-RELATED"/>
    <property type="match status" value="1"/>
</dbReference>
<evidence type="ECO:0000313" key="4">
    <source>
        <dbReference type="Proteomes" id="UP001494902"/>
    </source>
</evidence>
<dbReference type="EMBL" id="JBEDNQ010000002">
    <property type="protein sequence ID" value="MEQ3549736.1"/>
    <property type="molecule type" value="Genomic_DNA"/>
</dbReference>
<keyword evidence="2" id="KW-0408">Iron</keyword>
<name>A0ABV1K5I9_9PSEU</name>
<keyword evidence="2" id="KW-0349">Heme</keyword>
<accession>A0ABV1K5I9</accession>
<dbReference type="Proteomes" id="UP001494902">
    <property type="component" value="Unassembled WGS sequence"/>
</dbReference>
<dbReference type="PRINTS" id="PR00359">
    <property type="entry name" value="BP450"/>
</dbReference>
<dbReference type="SUPFAM" id="SSF48264">
    <property type="entry name" value="Cytochrome P450"/>
    <property type="match status" value="1"/>
</dbReference>
<organism evidence="3 4">
    <name type="scientific">Pseudonocardia nematodicida</name>
    <dbReference type="NCBI Taxonomy" id="1206997"/>
    <lineage>
        <taxon>Bacteria</taxon>
        <taxon>Bacillati</taxon>
        <taxon>Actinomycetota</taxon>
        <taxon>Actinomycetes</taxon>
        <taxon>Pseudonocardiales</taxon>
        <taxon>Pseudonocardiaceae</taxon>
        <taxon>Pseudonocardia</taxon>
    </lineage>
</organism>